<reference evidence="2 3" key="1">
    <citation type="submission" date="2019-10" db="EMBL/GenBank/DDBJ databases">
        <title>A soil myxobacterium in the family Polyangiaceae.</title>
        <authorList>
            <person name="Li Y."/>
            <person name="Wang J."/>
        </authorList>
    </citation>
    <scope>NUCLEOTIDE SEQUENCE [LARGE SCALE GENOMIC DNA]</scope>
    <source>
        <strain evidence="2 3">DSM 14734</strain>
    </source>
</reference>
<dbReference type="GO" id="GO:0016715">
    <property type="term" value="F:oxidoreductase activity, acting on paired donors, with incorporation or reduction of molecular oxygen, reduced ascorbate as one donor, and incorporation of one atom of oxygen"/>
    <property type="evidence" value="ECO:0007669"/>
    <property type="project" value="InterPro"/>
</dbReference>
<organism evidence="2 3">
    <name type="scientific">Polyangium spumosum</name>
    <dbReference type="NCBI Taxonomy" id="889282"/>
    <lineage>
        <taxon>Bacteria</taxon>
        <taxon>Pseudomonadati</taxon>
        <taxon>Myxococcota</taxon>
        <taxon>Polyangia</taxon>
        <taxon>Polyangiales</taxon>
        <taxon>Polyangiaceae</taxon>
        <taxon>Polyangium</taxon>
    </lineage>
</organism>
<evidence type="ECO:0000313" key="2">
    <source>
        <dbReference type="EMBL" id="MRG92565.1"/>
    </source>
</evidence>
<evidence type="ECO:0000313" key="3">
    <source>
        <dbReference type="Proteomes" id="UP000440224"/>
    </source>
</evidence>
<dbReference type="InterPro" id="IPR014784">
    <property type="entry name" value="Cu2_ascorb_mOase-like_C"/>
</dbReference>
<protein>
    <recommendedName>
        <fullName evidence="4">Copper type II ascorbate-dependent monooxygenase C-terminal domain-containing protein</fullName>
    </recommendedName>
</protein>
<evidence type="ECO:0000256" key="1">
    <source>
        <dbReference type="ARBA" id="ARBA00023157"/>
    </source>
</evidence>
<dbReference type="OrthoDB" id="5490265at2"/>
<name>A0A6N7PQS4_9BACT</name>
<keyword evidence="3" id="KW-1185">Reference proteome</keyword>
<proteinExistence type="predicted"/>
<dbReference type="Gene3D" id="2.60.120.230">
    <property type="match status" value="1"/>
</dbReference>
<keyword evidence="1" id="KW-1015">Disulfide bond</keyword>
<evidence type="ECO:0008006" key="4">
    <source>
        <dbReference type="Google" id="ProtNLM"/>
    </source>
</evidence>
<gene>
    <name evidence="2" type="ORF">GF068_11585</name>
</gene>
<dbReference type="SUPFAM" id="SSF49742">
    <property type="entry name" value="PHM/PNGase F"/>
    <property type="match status" value="1"/>
</dbReference>
<dbReference type="EMBL" id="WJIE01000003">
    <property type="protein sequence ID" value="MRG92565.1"/>
    <property type="molecule type" value="Genomic_DNA"/>
</dbReference>
<dbReference type="InterPro" id="IPR008977">
    <property type="entry name" value="PHM/PNGase_F_dom_sf"/>
</dbReference>
<comment type="caution">
    <text evidence="2">The sequence shown here is derived from an EMBL/GenBank/DDBJ whole genome shotgun (WGS) entry which is preliminary data.</text>
</comment>
<accession>A0A6N7PQS4</accession>
<dbReference type="Proteomes" id="UP000440224">
    <property type="component" value="Unassembled WGS sequence"/>
</dbReference>
<dbReference type="AlphaFoldDB" id="A0A6N7PQS4"/>
<sequence>MGARIAAWSEVWTIVRSCVIDERFPATGNRWLMNLRNFSFKAAIPSLLLALPALMGCGGSEPAEPGQPGPELLAPPEAGKGVQFKMVTKLDPGTEGEHCMFVKAPAEGLFVNRDEVRYSKGSHHFLLFQTSYDDIPTQKEDGTAVDTSGVFDCSDGATDGWEVEKLVAGSQNADGDSMLRFPEGVAMKVRPGAVLLMNAHYINASMNVIEPEVRVNLYTIPEAEVKTEGDILFLYNPFIHVGAQAEGRARMRCPVHADITIANVQSHMHARGVGYAASIVGQADPFYTSTQWENVTVEDLGEGLKVEAGAWFDYWCDYSNAEARDVFAGPRSTDEMCMLIGSYYPADWATTHCRAEPTGPDQPNFIGAEWVGNGEATCAESFACVEQALNAGQEITTCVTSSDAAVSREFSDALRCFLKKAGPDQDPAIVCKTELDACLAK</sequence>